<comment type="function">
    <text evidence="5">Part of a binding-protein-dependent transport system for a sugar.</text>
</comment>
<feature type="chain" id="PRO_5022160901" description="Probable sugar-binding periplasmic protein" evidence="7">
    <location>
        <begin position="30"/>
        <end position="426"/>
    </location>
</feature>
<reference evidence="9" key="1">
    <citation type="submission" date="2019-02" db="EMBL/GenBank/DDBJ databases">
        <title>Complete genome sequence of Rhodoferax sp. Gr-4.</title>
        <authorList>
            <person name="Jin L."/>
        </authorList>
    </citation>
    <scope>NUCLEOTIDE SEQUENCE [LARGE SCALE GENOMIC DNA]</scope>
    <source>
        <strain evidence="9">Gr-4</strain>
    </source>
</reference>
<protein>
    <recommendedName>
        <fullName evidence="6">Probable sugar-binding periplasmic protein</fullName>
    </recommendedName>
</protein>
<organism evidence="8 9">
    <name type="scientific">Rhodoferax aquaticus</name>
    <dbReference type="NCBI Taxonomy" id="2527691"/>
    <lineage>
        <taxon>Bacteria</taxon>
        <taxon>Pseudomonadati</taxon>
        <taxon>Pseudomonadota</taxon>
        <taxon>Betaproteobacteria</taxon>
        <taxon>Burkholderiales</taxon>
        <taxon>Comamonadaceae</taxon>
        <taxon>Rhodoferax</taxon>
    </lineage>
</organism>
<keyword evidence="4 7" id="KW-0732">Signal</keyword>
<sequence>MKALSSGFLPVSRWLFGCFVALQVSVAWAQQASTVDVLHWWTSASERKAADQLIAHLAANGVQWKDAAIPGGGGMAAVKVLKSRVLMGDPPDVAQLIGTTLTDWADVGLVLPLNAVAERQRWAQNLFPTVMDLVTYKSDVIAVPLGIHRINVLLYNRRVFARIGLPPPTTWGEFEAVAQKLKSIQVRPLVWSDEPWQVATIFESVLLGETGPALYRELIVQRKSAAWMDPRVERALNRLRLLRKLSTETPSERTWTEGARDLLEDNAGMMIMGDWAKGELMAWGASPNKDFGCVVVPGTAKTHLYSIDTLAMLNSPRQREATQEKVAELVSSASAQLAYNRHKGSVSVRRDVDSSTLDSCARDSWSTFAAPSTARVPSLAHRMAADEAIKDAVAQTLWRYLTDPSMDASEAQRRLSSVIRTSRNDR</sequence>
<dbReference type="KEGG" id="rhg:EXZ61_00950"/>
<dbReference type="InterPro" id="IPR006059">
    <property type="entry name" value="SBP"/>
</dbReference>
<evidence type="ECO:0000256" key="4">
    <source>
        <dbReference type="ARBA" id="ARBA00022729"/>
    </source>
</evidence>
<dbReference type="InterPro" id="IPR050490">
    <property type="entry name" value="Bact_solute-bd_prot1"/>
</dbReference>
<dbReference type="AlphaFoldDB" id="A0A515EJK8"/>
<feature type="signal peptide" evidence="7">
    <location>
        <begin position="1"/>
        <end position="29"/>
    </location>
</feature>
<dbReference type="Gene3D" id="3.40.190.10">
    <property type="entry name" value="Periplasmic binding protein-like II"/>
    <property type="match status" value="2"/>
</dbReference>
<dbReference type="PANTHER" id="PTHR43649">
    <property type="entry name" value="ARABINOSE-BINDING PROTEIN-RELATED"/>
    <property type="match status" value="1"/>
</dbReference>
<comment type="subcellular location">
    <subcellularLocation>
        <location evidence="1">Periplasm</location>
    </subcellularLocation>
</comment>
<evidence type="ECO:0000256" key="6">
    <source>
        <dbReference type="ARBA" id="ARBA00049753"/>
    </source>
</evidence>
<dbReference type="PANTHER" id="PTHR43649:SF28">
    <property type="entry name" value="BINDING PROTEIN COMPONENT OF ABC SUGAR TRANSPORTER-RELATED"/>
    <property type="match status" value="1"/>
</dbReference>
<evidence type="ECO:0000313" key="9">
    <source>
        <dbReference type="Proteomes" id="UP000317365"/>
    </source>
</evidence>
<proteinExistence type="inferred from homology"/>
<evidence type="ECO:0000256" key="1">
    <source>
        <dbReference type="ARBA" id="ARBA00004418"/>
    </source>
</evidence>
<reference evidence="9" key="2">
    <citation type="journal article" date="2020" name="Int. J. Syst. Evol. Microbiol.">
        <title>Genomic insights into a novel species Rhodoferax aquaticus sp. nov., isolated from freshwater.</title>
        <authorList>
            <person name="Li T."/>
            <person name="Zhuo Y."/>
            <person name="Jin C.Z."/>
            <person name="Wu X."/>
            <person name="Ko S.R."/>
            <person name="Jin F.J."/>
            <person name="Ahn C.Y."/>
            <person name="Oh H.M."/>
            <person name="Lee H.G."/>
            <person name="Jin L."/>
        </authorList>
    </citation>
    <scope>NUCLEOTIDE SEQUENCE [LARGE SCALE GENOMIC DNA]</scope>
    <source>
        <strain evidence="9">Gr-4</strain>
    </source>
</reference>
<keyword evidence="9" id="KW-1185">Reference proteome</keyword>
<evidence type="ECO:0000256" key="5">
    <source>
        <dbReference type="ARBA" id="ARBA00049629"/>
    </source>
</evidence>
<evidence type="ECO:0000313" key="8">
    <source>
        <dbReference type="EMBL" id="QDL52855.1"/>
    </source>
</evidence>
<dbReference type="SUPFAM" id="SSF53850">
    <property type="entry name" value="Periplasmic binding protein-like II"/>
    <property type="match status" value="1"/>
</dbReference>
<accession>A0A515EJK8</accession>
<evidence type="ECO:0000256" key="3">
    <source>
        <dbReference type="ARBA" id="ARBA00022448"/>
    </source>
</evidence>
<dbReference type="Pfam" id="PF01547">
    <property type="entry name" value="SBP_bac_1"/>
    <property type="match status" value="1"/>
</dbReference>
<dbReference type="GO" id="GO:0042597">
    <property type="term" value="C:periplasmic space"/>
    <property type="evidence" value="ECO:0007669"/>
    <property type="project" value="UniProtKB-SubCell"/>
</dbReference>
<gene>
    <name evidence="8" type="ORF">EXZ61_00950</name>
</gene>
<evidence type="ECO:0000256" key="7">
    <source>
        <dbReference type="SAM" id="SignalP"/>
    </source>
</evidence>
<dbReference type="Proteomes" id="UP000317365">
    <property type="component" value="Chromosome"/>
</dbReference>
<name>A0A515EJK8_9BURK</name>
<dbReference type="EMBL" id="CP036282">
    <property type="protein sequence ID" value="QDL52855.1"/>
    <property type="molecule type" value="Genomic_DNA"/>
</dbReference>
<keyword evidence="3" id="KW-0813">Transport</keyword>
<evidence type="ECO:0000256" key="2">
    <source>
        <dbReference type="ARBA" id="ARBA00008520"/>
    </source>
</evidence>
<comment type="similarity">
    <text evidence="2">Belongs to the bacterial solute-binding protein 1 family.</text>
</comment>